<feature type="compositionally biased region" description="Basic and acidic residues" evidence="6">
    <location>
        <begin position="31"/>
        <end position="43"/>
    </location>
</feature>
<comment type="subcellular location">
    <subcellularLocation>
        <location evidence="5">Cytoplasm</location>
    </subcellularLocation>
    <subcellularLocation>
        <location evidence="5">Nucleus</location>
    </subcellularLocation>
</comment>
<dbReference type="InterPro" id="IPR013868">
    <property type="entry name" value="Cut8/Sts1_fam"/>
</dbReference>
<dbReference type="GO" id="GO:0031144">
    <property type="term" value="P:proteasome localization"/>
    <property type="evidence" value="ECO:0007669"/>
    <property type="project" value="UniProtKB-UniRule"/>
</dbReference>
<sequence>MTLINQFEHPAHILPKDQHRISKPKKLGKRRYGDDGSDEDRARQMPRPVAKITRNKKIRQPEVAGQKLSVSRIIETLDQESLQNLISNLVSEHPEIASTLLMISPQVTIDDSLQVLEQKLDRILENMPYRVDASSDYSFLRVKSLVEDFFQSLSDYILNYLPPVESDLSIPLTFLMKFLTKCFPRLPKFQAVEFRYYHGLTIDKLNTILDDILTQFLSEKKHNILLVINNNWLDDFRKISELNDNHFSSIYEHLKQEIDHYHNPEVDASGSAAAANSNRLMGLANLLNFSSDNSPLHGNTVGNVFDTI</sequence>
<dbReference type="RefSeq" id="XP_046064827.1">
    <property type="nucleotide sequence ID" value="XM_046204566.1"/>
</dbReference>
<evidence type="ECO:0000256" key="2">
    <source>
        <dbReference type="ARBA" id="ARBA00016204"/>
    </source>
</evidence>
<feature type="compositionally biased region" description="Basic residues" evidence="6">
    <location>
        <begin position="21"/>
        <end position="30"/>
    </location>
</feature>
<dbReference type="InterPro" id="IPR038422">
    <property type="entry name" value="Cut8/Sts1_sf"/>
</dbReference>
<proteinExistence type="inferred from homology"/>
<feature type="region of interest" description="Disordered" evidence="6">
    <location>
        <begin position="1"/>
        <end position="57"/>
    </location>
</feature>
<evidence type="ECO:0000256" key="6">
    <source>
        <dbReference type="SAM" id="MobiDB-lite"/>
    </source>
</evidence>
<dbReference type="GO" id="GO:0015031">
    <property type="term" value="P:protein transport"/>
    <property type="evidence" value="ECO:0007669"/>
    <property type="project" value="UniProtKB-UniRule"/>
</dbReference>
<reference evidence="7" key="1">
    <citation type="journal article" date="2021" name="Open Biol.">
        <title>Shared evolutionary footprints suggest mitochondrial oxidative damage underlies multiple complex I losses in fungi.</title>
        <authorList>
            <person name="Schikora-Tamarit M.A."/>
            <person name="Marcet-Houben M."/>
            <person name="Nosek J."/>
            <person name="Gabaldon T."/>
        </authorList>
    </citation>
    <scope>NUCLEOTIDE SEQUENCE</scope>
    <source>
        <strain evidence="7">CBS6075</strain>
    </source>
</reference>
<dbReference type="PANTHER" id="PTHR28032">
    <property type="entry name" value="FI02826P"/>
    <property type="match status" value="1"/>
</dbReference>
<evidence type="ECO:0000256" key="4">
    <source>
        <dbReference type="ARBA" id="ARBA00023242"/>
    </source>
</evidence>
<keyword evidence="8" id="KW-1185">Reference proteome</keyword>
<keyword evidence="3 5" id="KW-0653">Protein transport</keyword>
<dbReference type="GO" id="GO:0071630">
    <property type="term" value="P:nuclear protein quality control by the ubiquitin-proteasome system"/>
    <property type="evidence" value="ECO:0007669"/>
    <property type="project" value="UniProtKB-UniRule"/>
</dbReference>
<comment type="subunit">
    <text evidence="5">Binds the proteasome.</text>
</comment>
<dbReference type="AlphaFoldDB" id="A0A9P8PGT1"/>
<dbReference type="Pfam" id="PF08559">
    <property type="entry name" value="Cut8"/>
    <property type="match status" value="1"/>
</dbReference>
<accession>A0A9P8PGT1</accession>
<evidence type="ECO:0000256" key="1">
    <source>
        <dbReference type="ARBA" id="ARBA00006199"/>
    </source>
</evidence>
<dbReference type="GO" id="GO:0070628">
    <property type="term" value="F:proteasome binding"/>
    <property type="evidence" value="ECO:0007669"/>
    <property type="project" value="TreeGrafter"/>
</dbReference>
<keyword evidence="4 5" id="KW-0539">Nucleus</keyword>
<evidence type="ECO:0000313" key="7">
    <source>
        <dbReference type="EMBL" id="KAH3671651.1"/>
    </source>
</evidence>
<evidence type="ECO:0000256" key="3">
    <source>
        <dbReference type="ARBA" id="ARBA00022927"/>
    </source>
</evidence>
<feature type="compositionally biased region" description="Basic and acidic residues" evidence="6">
    <location>
        <begin position="9"/>
        <end position="20"/>
    </location>
</feature>
<comment type="caution">
    <text evidence="7">The sequence shown here is derived from an EMBL/GenBank/DDBJ whole genome shotgun (WGS) entry which is preliminary data.</text>
</comment>
<evidence type="ECO:0000256" key="5">
    <source>
        <dbReference type="RuleBase" id="RU368013"/>
    </source>
</evidence>
<protein>
    <recommendedName>
        <fullName evidence="2 5">Tethering factor for nuclear proteasome STS1</fullName>
    </recommendedName>
</protein>
<dbReference type="GeneID" id="70232324"/>
<organism evidence="7 8">
    <name type="scientific">Ogataea philodendri</name>
    <dbReference type="NCBI Taxonomy" id="1378263"/>
    <lineage>
        <taxon>Eukaryota</taxon>
        <taxon>Fungi</taxon>
        <taxon>Dikarya</taxon>
        <taxon>Ascomycota</taxon>
        <taxon>Saccharomycotina</taxon>
        <taxon>Pichiomycetes</taxon>
        <taxon>Pichiales</taxon>
        <taxon>Pichiaceae</taxon>
        <taxon>Ogataea</taxon>
    </lineage>
</organism>
<dbReference type="EMBL" id="JAEUBE010000055">
    <property type="protein sequence ID" value="KAH3671651.1"/>
    <property type="molecule type" value="Genomic_DNA"/>
</dbReference>
<keyword evidence="5" id="KW-0963">Cytoplasm</keyword>
<dbReference type="OrthoDB" id="10061064at2759"/>
<gene>
    <name evidence="7" type="ORF">OGAPHI_000356</name>
</gene>
<dbReference type="GO" id="GO:0031965">
    <property type="term" value="C:nuclear membrane"/>
    <property type="evidence" value="ECO:0007669"/>
    <property type="project" value="TreeGrafter"/>
</dbReference>
<comment type="function">
    <text evidence="5">Involved in ubiquitin-mediated protein degradation. Regulatory factor in the ubiquitin/proteasome pathway that controls the turnover of proteasome substrates. Targets proteasomes to the nucleus and facilitates the degradation of nuclear proteins.</text>
</comment>
<keyword evidence="5" id="KW-0813">Transport</keyword>
<reference evidence="7" key="2">
    <citation type="submission" date="2021-01" db="EMBL/GenBank/DDBJ databases">
        <authorList>
            <person name="Schikora-Tamarit M.A."/>
        </authorList>
    </citation>
    <scope>NUCLEOTIDE SEQUENCE</scope>
    <source>
        <strain evidence="7">CBS6075</strain>
    </source>
</reference>
<dbReference type="GO" id="GO:0005737">
    <property type="term" value="C:cytoplasm"/>
    <property type="evidence" value="ECO:0007669"/>
    <property type="project" value="UniProtKB-SubCell"/>
</dbReference>
<comment type="similarity">
    <text evidence="1 5">Belongs to the cut8/STS1 family.</text>
</comment>
<dbReference type="PANTHER" id="PTHR28032:SF1">
    <property type="entry name" value="FI02826P"/>
    <property type="match status" value="1"/>
</dbReference>
<name>A0A9P8PGT1_9ASCO</name>
<dbReference type="Proteomes" id="UP000769157">
    <property type="component" value="Unassembled WGS sequence"/>
</dbReference>
<dbReference type="Gene3D" id="1.20.58.1590">
    <property type="entry name" value="Tethering factor for nuclear proteasome Cut8/Sts1"/>
    <property type="match status" value="1"/>
</dbReference>
<evidence type="ECO:0000313" key="8">
    <source>
        <dbReference type="Proteomes" id="UP000769157"/>
    </source>
</evidence>